<evidence type="ECO:0000313" key="2">
    <source>
        <dbReference type="EMBL" id="MBC8333853.1"/>
    </source>
</evidence>
<evidence type="ECO:0000313" key="3">
    <source>
        <dbReference type="Proteomes" id="UP000614469"/>
    </source>
</evidence>
<reference evidence="2 3" key="1">
    <citation type="submission" date="2020-08" db="EMBL/GenBank/DDBJ databases">
        <title>Bridging the membrane lipid divide: bacteria of the FCB group superphylum have the potential to synthesize archaeal ether lipids.</title>
        <authorList>
            <person name="Villanueva L."/>
            <person name="Von Meijenfeldt F.A.B."/>
            <person name="Westbye A.B."/>
            <person name="Yadav S."/>
            <person name="Hopmans E.C."/>
            <person name="Dutilh B.E."/>
            <person name="Sinninghe Damste J.S."/>
        </authorList>
    </citation>
    <scope>NUCLEOTIDE SEQUENCE [LARGE SCALE GENOMIC DNA]</scope>
    <source>
        <strain evidence="2">NIOZ-UU36</strain>
    </source>
</reference>
<dbReference type="AlphaFoldDB" id="A0A8J6TDV4"/>
<sequence>MTGNNVKRISWDKSVVTLSLLLFLFALPHTLEDFATGEPAKAGVPVFVLAYVIAGIFALQGLGLFWLGRQLRRGFVIHIFLGLFWPIAAGAAQLPTILSENPYRSGFISVFFVGGMIVIGVLLFLMSILALRADRSQ</sequence>
<accession>A0A8J6TDV4</accession>
<protein>
    <submittedName>
        <fullName evidence="2">Uncharacterized protein</fullName>
    </submittedName>
</protein>
<organism evidence="2 3">
    <name type="scientific">Candidatus Desulfolinea nitratireducens</name>
    <dbReference type="NCBI Taxonomy" id="2841698"/>
    <lineage>
        <taxon>Bacteria</taxon>
        <taxon>Bacillati</taxon>
        <taxon>Chloroflexota</taxon>
        <taxon>Anaerolineae</taxon>
        <taxon>Anaerolineales</taxon>
        <taxon>Anaerolineales incertae sedis</taxon>
        <taxon>Candidatus Desulfolinea</taxon>
    </lineage>
</organism>
<keyword evidence="1" id="KW-0812">Transmembrane</keyword>
<dbReference type="Proteomes" id="UP000614469">
    <property type="component" value="Unassembled WGS sequence"/>
</dbReference>
<keyword evidence="1" id="KW-1133">Transmembrane helix</keyword>
<comment type="caution">
    <text evidence="2">The sequence shown here is derived from an EMBL/GenBank/DDBJ whole genome shotgun (WGS) entry which is preliminary data.</text>
</comment>
<dbReference type="EMBL" id="JACNJN010000028">
    <property type="protein sequence ID" value="MBC8333853.1"/>
    <property type="molecule type" value="Genomic_DNA"/>
</dbReference>
<gene>
    <name evidence="2" type="ORF">H8E29_01170</name>
</gene>
<feature type="transmembrane region" description="Helical" evidence="1">
    <location>
        <begin position="106"/>
        <end position="131"/>
    </location>
</feature>
<proteinExistence type="predicted"/>
<evidence type="ECO:0000256" key="1">
    <source>
        <dbReference type="SAM" id="Phobius"/>
    </source>
</evidence>
<feature type="transmembrane region" description="Helical" evidence="1">
    <location>
        <begin position="75"/>
        <end position="94"/>
    </location>
</feature>
<name>A0A8J6TDV4_9CHLR</name>
<feature type="transmembrane region" description="Helical" evidence="1">
    <location>
        <begin position="46"/>
        <end position="68"/>
    </location>
</feature>
<keyword evidence="1" id="KW-0472">Membrane</keyword>